<dbReference type="EMBL" id="SHLI01000001">
    <property type="protein sequence ID" value="RZU99021.1"/>
    <property type="molecule type" value="Genomic_DNA"/>
</dbReference>
<dbReference type="Gene3D" id="3.40.430.10">
    <property type="entry name" value="Dihydrofolate Reductase, subunit A"/>
    <property type="match status" value="1"/>
</dbReference>
<feature type="binding site" evidence="15">
    <location>
        <position position="173"/>
    </location>
    <ligand>
        <name>substrate</name>
    </ligand>
</feature>
<evidence type="ECO:0000256" key="7">
    <source>
        <dbReference type="ARBA" id="ARBA00022723"/>
    </source>
</evidence>
<comment type="cofactor">
    <cofactor evidence="13 16">
        <name>Zn(2+)</name>
        <dbReference type="ChEBI" id="CHEBI:29105"/>
    </cofactor>
    <text evidence="13 16">Binds 1 zinc ion.</text>
</comment>
<dbReference type="InterPro" id="IPR002734">
    <property type="entry name" value="RibDG_C"/>
</dbReference>
<feature type="domain" description="CMP/dCMP-type deaminase" evidence="17">
    <location>
        <begin position="6"/>
        <end position="128"/>
    </location>
</feature>
<keyword evidence="12" id="KW-0511">Multifunctional enzyme</keyword>
<comment type="catalytic activity">
    <reaction evidence="13">
        <text>2,5-diamino-6-hydroxy-4-(5-phosphoribosylamino)-pyrimidine + H2O + H(+) = 5-amino-6-(5-phospho-D-ribosylamino)uracil + NH4(+)</text>
        <dbReference type="Rhea" id="RHEA:21868"/>
        <dbReference type="ChEBI" id="CHEBI:15377"/>
        <dbReference type="ChEBI" id="CHEBI:15378"/>
        <dbReference type="ChEBI" id="CHEBI:28938"/>
        <dbReference type="ChEBI" id="CHEBI:58453"/>
        <dbReference type="ChEBI" id="CHEBI:58614"/>
        <dbReference type="EC" id="3.5.4.26"/>
    </reaction>
</comment>
<feature type="binding site" evidence="15">
    <location>
        <position position="228"/>
    </location>
    <ligand>
        <name>NADP(+)</name>
        <dbReference type="ChEBI" id="CHEBI:58349"/>
    </ligand>
</feature>
<dbReference type="InterPro" id="IPR002125">
    <property type="entry name" value="CMP_dCMP_dom"/>
</dbReference>
<dbReference type="NCBIfam" id="TIGR00326">
    <property type="entry name" value="eubact_ribD"/>
    <property type="match status" value="1"/>
</dbReference>
<evidence type="ECO:0000256" key="15">
    <source>
        <dbReference type="PIRSR" id="PIRSR006769-2"/>
    </source>
</evidence>
<dbReference type="PANTHER" id="PTHR38011:SF7">
    <property type="entry name" value="2,5-DIAMINO-6-RIBOSYLAMINO-4(3H)-PYRIMIDINONE 5'-PHOSPHATE REDUCTASE"/>
    <property type="match status" value="1"/>
</dbReference>
<dbReference type="Proteomes" id="UP000292298">
    <property type="component" value="Unassembled WGS sequence"/>
</dbReference>
<feature type="binding site" evidence="15">
    <location>
        <position position="201"/>
    </location>
    <ligand>
        <name>NADP(+)</name>
        <dbReference type="ChEBI" id="CHEBI:58349"/>
    </ligand>
</feature>
<evidence type="ECO:0000256" key="12">
    <source>
        <dbReference type="ARBA" id="ARBA00023268"/>
    </source>
</evidence>
<dbReference type="PROSITE" id="PS00903">
    <property type="entry name" value="CYT_DCMP_DEAMINASES_1"/>
    <property type="match status" value="1"/>
</dbReference>
<feature type="binding site" evidence="15">
    <location>
        <position position="159"/>
    </location>
    <ligand>
        <name>NADP(+)</name>
        <dbReference type="ChEBI" id="CHEBI:58349"/>
    </ligand>
</feature>
<dbReference type="PIRSF" id="PIRSF006769">
    <property type="entry name" value="RibD"/>
    <property type="match status" value="1"/>
</dbReference>
<evidence type="ECO:0000256" key="14">
    <source>
        <dbReference type="PIRSR" id="PIRSR006769-1"/>
    </source>
</evidence>
<comment type="function">
    <text evidence="1 13">Converts 2,5-diamino-6-(ribosylamino)-4(3h)-pyrimidinone 5'-phosphate into 5-amino-6-(ribosylamino)-2,4(1h,3h)-pyrimidinedione 5'-phosphate.</text>
</comment>
<dbReference type="InterPro" id="IPR011549">
    <property type="entry name" value="RibD_C"/>
</dbReference>
<evidence type="ECO:0000256" key="5">
    <source>
        <dbReference type="ARBA" id="ARBA00007417"/>
    </source>
</evidence>
<feature type="binding site" evidence="15">
    <location>
        <begin position="300"/>
        <end position="306"/>
    </location>
    <ligand>
        <name>NADP(+)</name>
        <dbReference type="ChEBI" id="CHEBI:58349"/>
    </ligand>
</feature>
<keyword evidence="8 13" id="KW-0378">Hydrolase</keyword>
<evidence type="ECO:0000256" key="4">
    <source>
        <dbReference type="ARBA" id="ARBA00005259"/>
    </source>
</evidence>
<keyword evidence="6 13" id="KW-0686">Riboflavin biosynthesis</keyword>
<organism evidence="18 19">
    <name type="scientific">Spiribacter vilamensis</name>
    <dbReference type="NCBI Taxonomy" id="531306"/>
    <lineage>
        <taxon>Bacteria</taxon>
        <taxon>Pseudomonadati</taxon>
        <taxon>Pseudomonadota</taxon>
        <taxon>Gammaproteobacteria</taxon>
        <taxon>Chromatiales</taxon>
        <taxon>Ectothiorhodospiraceae</taxon>
        <taxon>Spiribacter</taxon>
    </lineage>
</organism>
<dbReference type="AlphaFoldDB" id="A0A4Q8D0X8"/>
<dbReference type="PROSITE" id="PS51747">
    <property type="entry name" value="CYT_DCMP_DEAMINASES_2"/>
    <property type="match status" value="1"/>
</dbReference>
<comment type="catalytic activity">
    <reaction evidence="13">
        <text>5-amino-6-(5-phospho-D-ribitylamino)uracil + NADP(+) = 5-amino-6-(5-phospho-D-ribosylamino)uracil + NADPH + H(+)</text>
        <dbReference type="Rhea" id="RHEA:17845"/>
        <dbReference type="ChEBI" id="CHEBI:15378"/>
        <dbReference type="ChEBI" id="CHEBI:57783"/>
        <dbReference type="ChEBI" id="CHEBI:58349"/>
        <dbReference type="ChEBI" id="CHEBI:58421"/>
        <dbReference type="ChEBI" id="CHEBI:58453"/>
        <dbReference type="EC" id="1.1.1.193"/>
    </reaction>
</comment>
<evidence type="ECO:0000313" key="19">
    <source>
        <dbReference type="Proteomes" id="UP000292298"/>
    </source>
</evidence>
<comment type="pathway">
    <text evidence="3 13">Cofactor biosynthesis; riboflavin biosynthesis; 5-amino-6-(D-ribitylamino)uracil from GTP: step 3/4.</text>
</comment>
<evidence type="ECO:0000256" key="8">
    <source>
        <dbReference type="ARBA" id="ARBA00022801"/>
    </source>
</evidence>
<keyword evidence="7 13" id="KW-0479">Metal-binding</keyword>
<dbReference type="EC" id="3.5.4.26" evidence="13"/>
<feature type="binding site" evidence="16">
    <location>
        <position position="55"/>
    </location>
    <ligand>
        <name>Zn(2+)</name>
        <dbReference type="ChEBI" id="CHEBI:29105"/>
        <note>catalytic</note>
    </ligand>
</feature>
<reference evidence="18 19" key="1">
    <citation type="submission" date="2019-02" db="EMBL/GenBank/DDBJ databases">
        <title>Genomic Encyclopedia of Type Strains, Phase IV (KMG-IV): sequencing the most valuable type-strain genomes for metagenomic binning, comparative biology and taxonomic classification.</title>
        <authorList>
            <person name="Goeker M."/>
        </authorList>
    </citation>
    <scope>NUCLEOTIDE SEQUENCE [LARGE SCALE GENOMIC DNA]</scope>
    <source>
        <strain evidence="18 19">DSM 21056</strain>
    </source>
</reference>
<dbReference type="Gene3D" id="3.40.140.10">
    <property type="entry name" value="Cytidine Deaminase, domain 2"/>
    <property type="match status" value="1"/>
</dbReference>
<feature type="binding site" evidence="15">
    <location>
        <position position="209"/>
    </location>
    <ligand>
        <name>substrate</name>
    </ligand>
</feature>
<dbReference type="SUPFAM" id="SSF53597">
    <property type="entry name" value="Dihydrofolate reductase-like"/>
    <property type="match status" value="1"/>
</dbReference>
<comment type="similarity">
    <text evidence="4 13">In the N-terminal section; belongs to the cytidine and deoxycytidylate deaminase family.</text>
</comment>
<feature type="binding site" evidence="16">
    <location>
        <position position="80"/>
    </location>
    <ligand>
        <name>Zn(2+)</name>
        <dbReference type="ChEBI" id="CHEBI:29105"/>
        <note>catalytic</note>
    </ligand>
</feature>
<dbReference type="InterPro" id="IPR016193">
    <property type="entry name" value="Cytidine_deaminase-like"/>
</dbReference>
<comment type="caution">
    <text evidence="18">The sequence shown here is derived from an EMBL/GenBank/DDBJ whole genome shotgun (WGS) entry which is preliminary data.</text>
</comment>
<evidence type="ECO:0000313" key="18">
    <source>
        <dbReference type="EMBL" id="RZU99021.1"/>
    </source>
</evidence>
<dbReference type="GO" id="GO:0009231">
    <property type="term" value="P:riboflavin biosynthetic process"/>
    <property type="evidence" value="ECO:0007669"/>
    <property type="project" value="UniProtKB-UniPathway"/>
</dbReference>
<evidence type="ECO:0000256" key="2">
    <source>
        <dbReference type="ARBA" id="ARBA00004882"/>
    </source>
</evidence>
<comment type="pathway">
    <text evidence="2 13">Cofactor biosynthesis; riboflavin biosynthesis; 5-amino-6-(D-ribitylamino)uracil from GTP: step 2/4.</text>
</comment>
<protein>
    <recommendedName>
        <fullName evidence="13">Riboflavin biosynthesis protein RibD</fullName>
    </recommendedName>
    <domain>
        <recommendedName>
            <fullName evidence="13">Diaminohydroxyphosphoribosylaminopyrimidine deaminase</fullName>
            <shortName evidence="13">DRAP deaminase</shortName>
            <ecNumber evidence="13">3.5.4.26</ecNumber>
        </recommendedName>
        <alternativeName>
            <fullName evidence="13">Riboflavin-specific deaminase</fullName>
        </alternativeName>
    </domain>
    <domain>
        <recommendedName>
            <fullName evidence="13">5-amino-6-(5-phosphoribosylamino)uracil reductase</fullName>
            <ecNumber evidence="13">1.1.1.193</ecNumber>
        </recommendedName>
        <alternativeName>
            <fullName evidence="13">HTP reductase</fullName>
        </alternativeName>
    </domain>
</protein>
<feature type="binding site" evidence="15">
    <location>
        <position position="175"/>
    </location>
    <ligand>
        <name>NADP(+)</name>
        <dbReference type="ChEBI" id="CHEBI:58349"/>
    </ligand>
</feature>
<name>A0A4Q8D0X8_9GAMM</name>
<sequence>MSDFSAADHAWMARALQLAERGRWTAEPNPRVGCVLVRDGACIGEAWHVRAGEPHAEVLALRAAGGDTAGATAYVTLEPCSHYGRTPPCADALIEAGIARVVAAATDPNPRVAGRGLDRLRDSGVAVAAGLMAAESERLNAGFFRRMRDGLPYVRAKLAASLDGRTAMASGESRWITSAEARRDVHRWRAASGAIVTGVDTVIADNPALTVRDVSGDFVPPRRVVIDTDLRTPPDAGMLADERGVVLIHGGTMPAREHDRIHAGAELWQVAPGPDGHVDPKGVLEALAAAEVNEVWLEAGSRLTGAWLQAGLIDELIVYLAPHLMGHEGQPLLTLPGLDLMQDRIGLNWMDTRRVGNDLRLTMAMRDEAEDG</sequence>
<dbReference type="InterPro" id="IPR004794">
    <property type="entry name" value="Eubact_RibD"/>
</dbReference>
<dbReference type="Pfam" id="PF00383">
    <property type="entry name" value="dCMP_cyt_deam_1"/>
    <property type="match status" value="1"/>
</dbReference>
<feature type="binding site" evidence="15">
    <location>
        <position position="205"/>
    </location>
    <ligand>
        <name>NADP(+)</name>
        <dbReference type="ChEBI" id="CHEBI:58349"/>
    </ligand>
</feature>
<keyword evidence="9 13" id="KW-0862">Zinc</keyword>
<dbReference type="EC" id="1.1.1.193" evidence="13"/>
<dbReference type="InterPro" id="IPR050765">
    <property type="entry name" value="Riboflavin_Biosynth_HTPR"/>
</dbReference>
<dbReference type="Pfam" id="PF01872">
    <property type="entry name" value="RibD_C"/>
    <property type="match status" value="1"/>
</dbReference>
<dbReference type="GO" id="GO:0008703">
    <property type="term" value="F:5-amino-6-(5-phosphoribosylamino)uracil reductase activity"/>
    <property type="evidence" value="ECO:0007669"/>
    <property type="project" value="UniProtKB-EC"/>
</dbReference>
<dbReference type="GO" id="GO:0008835">
    <property type="term" value="F:diaminohydroxyphosphoribosylaminopyrimidine deaminase activity"/>
    <property type="evidence" value="ECO:0007669"/>
    <property type="project" value="UniProtKB-EC"/>
</dbReference>
<evidence type="ECO:0000256" key="3">
    <source>
        <dbReference type="ARBA" id="ARBA00004910"/>
    </source>
</evidence>
<evidence type="ECO:0000256" key="11">
    <source>
        <dbReference type="ARBA" id="ARBA00023002"/>
    </source>
</evidence>
<comment type="similarity">
    <text evidence="5 13">In the C-terminal section; belongs to the HTP reductase family.</text>
</comment>
<feature type="binding site" evidence="15">
    <location>
        <position position="189"/>
    </location>
    <ligand>
        <name>substrate</name>
    </ligand>
</feature>
<feature type="binding site" evidence="16">
    <location>
        <position position="89"/>
    </location>
    <ligand>
        <name>Zn(2+)</name>
        <dbReference type="ChEBI" id="CHEBI:29105"/>
        <note>catalytic</note>
    </ligand>
</feature>
<evidence type="ECO:0000256" key="10">
    <source>
        <dbReference type="ARBA" id="ARBA00022857"/>
    </source>
</evidence>
<evidence type="ECO:0000256" key="16">
    <source>
        <dbReference type="PIRSR" id="PIRSR006769-3"/>
    </source>
</evidence>
<dbReference type="FunFam" id="3.40.140.10:FF:000025">
    <property type="entry name" value="Riboflavin biosynthesis protein RibD"/>
    <property type="match status" value="1"/>
</dbReference>
<dbReference type="GO" id="GO:0050661">
    <property type="term" value="F:NADP binding"/>
    <property type="evidence" value="ECO:0007669"/>
    <property type="project" value="InterPro"/>
</dbReference>
<dbReference type="SUPFAM" id="SSF53927">
    <property type="entry name" value="Cytidine deaminase-like"/>
    <property type="match status" value="1"/>
</dbReference>
<dbReference type="UniPathway" id="UPA00275">
    <property type="reaction ID" value="UER00401"/>
</dbReference>
<dbReference type="NCBIfam" id="TIGR00227">
    <property type="entry name" value="ribD_Cterm"/>
    <property type="match status" value="1"/>
</dbReference>
<evidence type="ECO:0000256" key="13">
    <source>
        <dbReference type="PIRNR" id="PIRNR006769"/>
    </source>
</evidence>
<dbReference type="InterPro" id="IPR024072">
    <property type="entry name" value="DHFR-like_dom_sf"/>
</dbReference>
<dbReference type="PANTHER" id="PTHR38011">
    <property type="entry name" value="DIHYDROFOLATE REDUCTASE FAMILY PROTEIN (AFU_ORTHOLOGUE AFUA_8G06820)"/>
    <property type="match status" value="1"/>
</dbReference>
<evidence type="ECO:0000256" key="1">
    <source>
        <dbReference type="ARBA" id="ARBA00002151"/>
    </source>
</evidence>
<feature type="active site" description="Proton donor" evidence="14">
    <location>
        <position position="57"/>
    </location>
</feature>
<dbReference type="GO" id="GO:0008270">
    <property type="term" value="F:zinc ion binding"/>
    <property type="evidence" value="ECO:0007669"/>
    <property type="project" value="InterPro"/>
</dbReference>
<gene>
    <name evidence="18" type="ORF">EV698_1297</name>
</gene>
<dbReference type="InterPro" id="IPR016192">
    <property type="entry name" value="APOBEC/CMP_deaminase_Zn-bd"/>
</dbReference>
<dbReference type="CDD" id="cd01284">
    <property type="entry name" value="Riboflavin_deaminase-reductase"/>
    <property type="match status" value="1"/>
</dbReference>
<evidence type="ECO:0000256" key="9">
    <source>
        <dbReference type="ARBA" id="ARBA00022833"/>
    </source>
</evidence>
<keyword evidence="10 13" id="KW-0521">NADP</keyword>
<feature type="binding site" evidence="15">
    <location>
        <position position="212"/>
    </location>
    <ligand>
        <name>substrate</name>
    </ligand>
</feature>
<keyword evidence="19" id="KW-1185">Reference proteome</keyword>
<feature type="binding site" evidence="15">
    <location>
        <position position="298"/>
    </location>
    <ligand>
        <name>substrate</name>
    </ligand>
</feature>
<evidence type="ECO:0000256" key="6">
    <source>
        <dbReference type="ARBA" id="ARBA00022619"/>
    </source>
</evidence>
<evidence type="ECO:0000259" key="17">
    <source>
        <dbReference type="PROSITE" id="PS51747"/>
    </source>
</evidence>
<accession>A0A4Q8D0X8</accession>
<keyword evidence="11 13" id="KW-0560">Oxidoreductase</keyword>
<proteinExistence type="inferred from homology"/>